<protein>
    <submittedName>
        <fullName evidence="1">Uncharacterized protein</fullName>
    </submittedName>
</protein>
<gene>
    <name evidence="1" type="ORF">FLONG3_10648</name>
</gene>
<dbReference type="AlphaFoldDB" id="A0A395RM09"/>
<organism evidence="1 2">
    <name type="scientific">Fusarium longipes</name>
    <dbReference type="NCBI Taxonomy" id="694270"/>
    <lineage>
        <taxon>Eukaryota</taxon>
        <taxon>Fungi</taxon>
        <taxon>Dikarya</taxon>
        <taxon>Ascomycota</taxon>
        <taxon>Pezizomycotina</taxon>
        <taxon>Sordariomycetes</taxon>
        <taxon>Hypocreomycetidae</taxon>
        <taxon>Hypocreales</taxon>
        <taxon>Nectriaceae</taxon>
        <taxon>Fusarium</taxon>
    </lineage>
</organism>
<comment type="caution">
    <text evidence="1">The sequence shown here is derived from an EMBL/GenBank/DDBJ whole genome shotgun (WGS) entry which is preliminary data.</text>
</comment>
<dbReference type="OrthoDB" id="5087694at2759"/>
<name>A0A395RM09_9HYPO</name>
<dbReference type="Proteomes" id="UP000266234">
    <property type="component" value="Unassembled WGS sequence"/>
</dbReference>
<sequence>MEDEDFTALKQLRDSIADTASPSYQLAQIESPEYIYGDFNRAGDSMEWAFLEEPPVVTKTATSFVDSGFHDESGYVSERSPAAAVPTPAAVLSVADDKDKWPDAFVWPPIGVAI</sequence>
<accession>A0A395RM09</accession>
<proteinExistence type="predicted"/>
<keyword evidence="2" id="KW-1185">Reference proteome</keyword>
<dbReference type="STRING" id="694270.A0A395RM09"/>
<evidence type="ECO:0000313" key="2">
    <source>
        <dbReference type="Proteomes" id="UP000266234"/>
    </source>
</evidence>
<dbReference type="EMBL" id="PXOG01000321">
    <property type="protein sequence ID" value="RGP61093.1"/>
    <property type="molecule type" value="Genomic_DNA"/>
</dbReference>
<reference evidence="1 2" key="1">
    <citation type="journal article" date="2018" name="PLoS Pathog.">
        <title>Evolution of structural diversity of trichothecenes, a family of toxins produced by plant pathogenic and entomopathogenic fungi.</title>
        <authorList>
            <person name="Proctor R.H."/>
            <person name="McCormick S.P."/>
            <person name="Kim H.S."/>
            <person name="Cardoza R.E."/>
            <person name="Stanley A.M."/>
            <person name="Lindo L."/>
            <person name="Kelly A."/>
            <person name="Brown D.W."/>
            <person name="Lee T."/>
            <person name="Vaughan M.M."/>
            <person name="Alexander N.J."/>
            <person name="Busman M."/>
            <person name="Gutierrez S."/>
        </authorList>
    </citation>
    <scope>NUCLEOTIDE SEQUENCE [LARGE SCALE GENOMIC DNA]</scope>
    <source>
        <strain evidence="1 2">NRRL 20695</strain>
    </source>
</reference>
<evidence type="ECO:0000313" key="1">
    <source>
        <dbReference type="EMBL" id="RGP61093.1"/>
    </source>
</evidence>